<protein>
    <submittedName>
        <fullName evidence="2">RAP domain-containing protein</fullName>
    </submittedName>
</protein>
<dbReference type="InterPro" id="IPR050870">
    <property type="entry name" value="FAST_kinase"/>
</dbReference>
<dbReference type="GO" id="GO:0005759">
    <property type="term" value="C:mitochondrial matrix"/>
    <property type="evidence" value="ECO:0007669"/>
    <property type="project" value="TreeGrafter"/>
</dbReference>
<dbReference type="PANTHER" id="PTHR21228:SF40">
    <property type="entry name" value="LD45607P"/>
    <property type="match status" value="1"/>
</dbReference>
<dbReference type="EMBL" id="CP151511">
    <property type="protein sequence ID" value="WZN65161.1"/>
    <property type="molecule type" value="Genomic_DNA"/>
</dbReference>
<proteinExistence type="predicted"/>
<evidence type="ECO:0000259" key="1">
    <source>
        <dbReference type="PROSITE" id="PS51286"/>
    </source>
</evidence>
<keyword evidence="3" id="KW-1185">Reference proteome</keyword>
<dbReference type="InterPro" id="IPR013584">
    <property type="entry name" value="RAP"/>
</dbReference>
<sequence length="717" mass="78849">MEFASRSLGARSGVRVRPASLAARAGGVDALAGRPRRRAVPLAFASRERPTSAAGEGGVVAGVTTSSSTAPVGVPRKRTEADKAAILAEAESVLHAALQGTGPQELAEALSSATRRIRRVPKSKTREFCRGSEAVQGAWEACLNACQDMNVHSLDKLLQSLAYSKTIQCLPSKHDEILERVEDTLIAGDMLMNSAPSVATSLLGSFARLEHSMSMELQEQYCQYLSIKVGQFEVTDVVRALSHLNKLPRFSGLKKYTLALCSAHISKNAEGLTANQISECMVAFAFSSFQPALKDLKIMEEQFTESFFTVNLQQAAESSLKSTYDVRALMRLLKSYAKLRIQLPVFIVDGLSELLGTSEMAHELLKPKEAANLIWYFAKMNQYPGGALLDAACGCLVEFFGSDAHGQAGSNYVHVQHMPRISWGLAKLRHKPPQGMMLQLDAFAARHVKKMTDSEVTQLIYGHALLDEPMCERSLRTFCKFLRARCDHVDSRPEEALSLRNLSVLLWSLTVLRVWDHGMAEELDSFWECLGHQEGQLGYLNVRGKHALHVAATCGLRETGETLQRVPEQFRTGTFDGMEALAREDKPASEIQREISQVLDSLQVEYFDHRGRGAGLGGGEEGKMGGDELLSADFYLAGGAGGEGGVCMEVDGPSHFFLNTLEPTGKTLFRNRVHRSKGWEVVCLPHFEWEQLEDEESKKAYLVDMLGVTPPPAEREE</sequence>
<gene>
    <name evidence="2" type="ORF">HKI87_11g67180</name>
</gene>
<dbReference type="AlphaFoldDB" id="A0AAX4PH88"/>
<evidence type="ECO:0000313" key="2">
    <source>
        <dbReference type="EMBL" id="WZN65161.1"/>
    </source>
</evidence>
<name>A0AAX4PH88_9CHLO</name>
<accession>A0AAX4PH88</accession>
<evidence type="ECO:0000313" key="3">
    <source>
        <dbReference type="Proteomes" id="UP001472866"/>
    </source>
</evidence>
<dbReference type="SMART" id="SM00952">
    <property type="entry name" value="RAP"/>
    <property type="match status" value="1"/>
</dbReference>
<dbReference type="Pfam" id="PF08373">
    <property type="entry name" value="RAP"/>
    <property type="match status" value="1"/>
</dbReference>
<feature type="domain" description="RAP" evidence="1">
    <location>
        <begin position="646"/>
        <end position="704"/>
    </location>
</feature>
<dbReference type="GO" id="GO:0000963">
    <property type="term" value="P:mitochondrial RNA processing"/>
    <property type="evidence" value="ECO:0007669"/>
    <property type="project" value="TreeGrafter"/>
</dbReference>
<reference evidence="2 3" key="1">
    <citation type="submission" date="2024-03" db="EMBL/GenBank/DDBJ databases">
        <title>Complete genome sequence of the green alga Chloropicon roscoffensis RCC1871.</title>
        <authorList>
            <person name="Lemieux C."/>
            <person name="Pombert J.-F."/>
            <person name="Otis C."/>
            <person name="Turmel M."/>
        </authorList>
    </citation>
    <scope>NUCLEOTIDE SEQUENCE [LARGE SCALE GENOMIC DNA]</scope>
    <source>
        <strain evidence="2 3">RCC1871</strain>
    </source>
</reference>
<dbReference type="GO" id="GO:0003723">
    <property type="term" value="F:RNA binding"/>
    <property type="evidence" value="ECO:0007669"/>
    <property type="project" value="TreeGrafter"/>
</dbReference>
<dbReference type="PANTHER" id="PTHR21228">
    <property type="entry name" value="FAST LEU-RICH DOMAIN-CONTAINING"/>
    <property type="match status" value="1"/>
</dbReference>
<organism evidence="2 3">
    <name type="scientific">Chloropicon roscoffensis</name>
    <dbReference type="NCBI Taxonomy" id="1461544"/>
    <lineage>
        <taxon>Eukaryota</taxon>
        <taxon>Viridiplantae</taxon>
        <taxon>Chlorophyta</taxon>
        <taxon>Chloropicophyceae</taxon>
        <taxon>Chloropicales</taxon>
        <taxon>Chloropicaceae</taxon>
        <taxon>Chloropicon</taxon>
    </lineage>
</organism>
<dbReference type="GO" id="GO:0044528">
    <property type="term" value="P:regulation of mitochondrial mRNA stability"/>
    <property type="evidence" value="ECO:0007669"/>
    <property type="project" value="TreeGrafter"/>
</dbReference>
<dbReference type="PROSITE" id="PS51286">
    <property type="entry name" value="RAP"/>
    <property type="match status" value="1"/>
</dbReference>
<dbReference type="Proteomes" id="UP001472866">
    <property type="component" value="Chromosome 11"/>
</dbReference>
<dbReference type="GO" id="GO:0035770">
    <property type="term" value="C:ribonucleoprotein granule"/>
    <property type="evidence" value="ECO:0007669"/>
    <property type="project" value="TreeGrafter"/>
</dbReference>